<dbReference type="PANTHER" id="PTHR11803:SF58">
    <property type="entry name" value="PROTEIN HMF1-RELATED"/>
    <property type="match status" value="1"/>
</dbReference>
<dbReference type="Gene3D" id="3.30.1330.40">
    <property type="entry name" value="RutC-like"/>
    <property type="match status" value="1"/>
</dbReference>
<dbReference type="PANTHER" id="PTHR11803">
    <property type="entry name" value="2-IMINOBUTANOATE/2-IMINOPROPANOATE DEAMINASE RIDA"/>
    <property type="match status" value="1"/>
</dbReference>
<dbReference type="GO" id="GO:0019239">
    <property type="term" value="F:deaminase activity"/>
    <property type="evidence" value="ECO:0007669"/>
    <property type="project" value="TreeGrafter"/>
</dbReference>
<dbReference type="SUPFAM" id="SSF55298">
    <property type="entry name" value="YjgF-like"/>
    <property type="match status" value="1"/>
</dbReference>
<dbReference type="AlphaFoldDB" id="A0A7Y6JVE9"/>
<organism evidence="3 4">
    <name type="scientific">Paraburkholderia youngii</name>
    <dbReference type="NCBI Taxonomy" id="2782701"/>
    <lineage>
        <taxon>Bacteria</taxon>
        <taxon>Pseudomonadati</taxon>
        <taxon>Pseudomonadota</taxon>
        <taxon>Betaproteobacteria</taxon>
        <taxon>Burkholderiales</taxon>
        <taxon>Burkholderiaceae</taxon>
        <taxon>Paraburkholderia</taxon>
    </lineage>
</organism>
<dbReference type="CDD" id="cd00448">
    <property type="entry name" value="YjgF_YER057c_UK114_family"/>
    <property type="match status" value="1"/>
</dbReference>
<gene>
    <name evidence="3" type="ORF">G5S42_02085</name>
</gene>
<sequence length="134" mass="14249">MTDSTRASRLPHTDNPAALAKPGGHYSHVAVANGFVFVSGQLPINAQGDKLADASFDAQAEQVLANVKAALESVGSSVAQLVQVRVYVVDVEHWASFNQIYARWAGEAKPARAVVPVPQLHYGFKIEVEAVGVV</sequence>
<dbReference type="Proteomes" id="UP000594380">
    <property type="component" value="Unassembled WGS sequence"/>
</dbReference>
<evidence type="ECO:0000256" key="1">
    <source>
        <dbReference type="ARBA" id="ARBA00010552"/>
    </source>
</evidence>
<name>A0A7Y6JVE9_9BURK</name>
<protein>
    <submittedName>
        <fullName evidence="3">RidA family protein</fullName>
    </submittedName>
</protein>
<evidence type="ECO:0000313" key="4">
    <source>
        <dbReference type="Proteomes" id="UP000594380"/>
    </source>
</evidence>
<evidence type="ECO:0000256" key="2">
    <source>
        <dbReference type="SAM" id="MobiDB-lite"/>
    </source>
</evidence>
<dbReference type="InterPro" id="IPR006175">
    <property type="entry name" value="YjgF/YER057c/UK114"/>
</dbReference>
<dbReference type="GO" id="GO:0005829">
    <property type="term" value="C:cytosol"/>
    <property type="evidence" value="ECO:0007669"/>
    <property type="project" value="TreeGrafter"/>
</dbReference>
<dbReference type="Pfam" id="PF01042">
    <property type="entry name" value="Ribonuc_L-PSP"/>
    <property type="match status" value="1"/>
</dbReference>
<comment type="caution">
    <text evidence="3">The sequence shown here is derived from an EMBL/GenBank/DDBJ whole genome shotgun (WGS) entry which is preliminary data.</text>
</comment>
<feature type="region of interest" description="Disordered" evidence="2">
    <location>
        <begin position="1"/>
        <end position="21"/>
    </location>
</feature>
<dbReference type="InterPro" id="IPR035959">
    <property type="entry name" value="RutC-like_sf"/>
</dbReference>
<proteinExistence type="inferred from homology"/>
<dbReference type="EMBL" id="JAALDK010000001">
    <property type="protein sequence ID" value="NUX98552.1"/>
    <property type="molecule type" value="Genomic_DNA"/>
</dbReference>
<evidence type="ECO:0000313" key="3">
    <source>
        <dbReference type="EMBL" id="NUX98552.1"/>
    </source>
</evidence>
<comment type="similarity">
    <text evidence="1">Belongs to the RutC family.</text>
</comment>
<reference evidence="3 4" key="1">
    <citation type="submission" date="2020-02" db="EMBL/GenBank/DDBJ databases">
        <title>Paraburkholderia simonii sp. nov. and Paraburkholderia youngii sp. nov. Brazilian and Mexican Mimosa-associated rhizobia.</title>
        <authorList>
            <person name="Mavima L."/>
            <person name="Beukes C.W."/>
            <person name="Chan W.Y."/>
            <person name="Palmer M."/>
            <person name="De Meyer S.E."/>
            <person name="James E.K."/>
            <person name="Venter S.N."/>
            <person name="Steenkamp E.T."/>
        </authorList>
    </citation>
    <scope>NUCLEOTIDE SEQUENCE [LARGE SCALE GENOMIC DNA]</scope>
    <source>
        <strain evidence="3 4">JPY169</strain>
    </source>
</reference>
<accession>A0A7Y6JVE9</accession>
<dbReference type="GeneID" id="301099130"/>
<dbReference type="RefSeq" id="WP_176105317.1">
    <property type="nucleotide sequence ID" value="NZ_JAALDK010000001.1"/>
</dbReference>